<organism evidence="2 3">
    <name type="scientific">Pseudomonas fluorescens</name>
    <dbReference type="NCBI Taxonomy" id="294"/>
    <lineage>
        <taxon>Bacteria</taxon>
        <taxon>Pseudomonadati</taxon>
        <taxon>Pseudomonadota</taxon>
        <taxon>Gammaproteobacteria</taxon>
        <taxon>Pseudomonadales</taxon>
        <taxon>Pseudomonadaceae</taxon>
        <taxon>Pseudomonas</taxon>
    </lineage>
</organism>
<accession>A0A5E7DM29</accession>
<dbReference type="AlphaFoldDB" id="A0A5E7DM29"/>
<evidence type="ECO:0000256" key="1">
    <source>
        <dbReference type="SAM" id="Phobius"/>
    </source>
</evidence>
<feature type="transmembrane region" description="Helical" evidence="1">
    <location>
        <begin position="12"/>
        <end position="31"/>
    </location>
</feature>
<dbReference type="EMBL" id="CABVHW010000010">
    <property type="protein sequence ID" value="VVO08312.1"/>
    <property type="molecule type" value="Genomic_DNA"/>
</dbReference>
<sequence length="187" mass="21970">MDLGPWNWLEIAKLTASLLVPGALAIFGVYVHRVTKKFEHLQWRSQKLTEKRLAIYDDLAPQFNDLLCYYTYVGNWRDITPPDVIAMKRIVDKKIHLAAPLFSEEFFASCIEFQNLCFETYTGWGRDSCLRTLFERRRDAWLKEWNPEWESCFSKKAVDPTLLRKSHQRLMEAFSKDIGVHPLAPSR</sequence>
<evidence type="ECO:0008006" key="4">
    <source>
        <dbReference type="Google" id="ProtNLM"/>
    </source>
</evidence>
<keyword evidence="1" id="KW-0812">Transmembrane</keyword>
<protein>
    <recommendedName>
        <fullName evidence="4">DUF4760 domain-containing protein</fullName>
    </recommendedName>
</protein>
<dbReference type="RefSeq" id="WP_150765367.1">
    <property type="nucleotide sequence ID" value="NZ_CABVHW010000010.1"/>
</dbReference>
<proteinExistence type="predicted"/>
<keyword evidence="1" id="KW-0472">Membrane</keyword>
<gene>
    <name evidence="2" type="ORF">PS710_03237</name>
</gene>
<name>A0A5E7DM29_PSEFL</name>
<evidence type="ECO:0000313" key="2">
    <source>
        <dbReference type="EMBL" id="VVO08312.1"/>
    </source>
</evidence>
<reference evidence="2 3" key="1">
    <citation type="submission" date="2019-09" db="EMBL/GenBank/DDBJ databases">
        <authorList>
            <person name="Chandra G."/>
            <person name="Truman W A."/>
        </authorList>
    </citation>
    <scope>NUCLEOTIDE SEQUENCE [LARGE SCALE GENOMIC DNA]</scope>
    <source>
        <strain evidence="2">PS710</strain>
    </source>
</reference>
<evidence type="ECO:0000313" key="3">
    <source>
        <dbReference type="Proteomes" id="UP000381093"/>
    </source>
</evidence>
<keyword evidence="1" id="KW-1133">Transmembrane helix</keyword>
<dbReference type="Proteomes" id="UP000381093">
    <property type="component" value="Unassembled WGS sequence"/>
</dbReference>